<evidence type="ECO:0000313" key="1">
    <source>
        <dbReference type="EMBL" id="KAK8894080.1"/>
    </source>
</evidence>
<dbReference type="SUPFAM" id="SSF48371">
    <property type="entry name" value="ARM repeat"/>
    <property type="match status" value="1"/>
</dbReference>
<dbReference type="Gene3D" id="1.25.10.10">
    <property type="entry name" value="Leucine-rich Repeat Variant"/>
    <property type="match status" value="1"/>
</dbReference>
<comment type="caution">
    <text evidence="1">The sequence shown here is derived from an EMBL/GenBank/DDBJ whole genome shotgun (WGS) entry which is preliminary data.</text>
</comment>
<name>A0ABR2KVT6_9EUKA</name>
<sequence>MFLYKSEESNIPFLKTHFLYPNQPKNYKIDINFFNQSAIDDIKIQNCIDEMNSSESKIHSVLLLCDYFQKNPIKVYNKFEFGDVIAFFRFMLIPDTQKPVLRSICFFLQLIKDNHQFQQLILRMALLPYKSIKAGFYYHINDLIESSTDNEIQQLALCCALYSLDLSSEVRQCIYENDILKTLMSKTMLTDFSEYLRGKFFKVASKYCHEMDEFSQNNFISFLIQVIQSISPNKKSNSIKKYDYNYYCYEDIDNDNSSNQSNSKLLVAELILALENTFSESYYGFELIERDNLFPLFIFFLNSSKEPKLRRSSAKIIYSLIISQQISTKSIIEDHLIRSLFMAATFNDPALFVLCKQILMYLFDNQEFFDLVQIINHIVELDFSECFQNSRFEIKMELLSFIQLVVFNSSSEQVAKMFSPQNIQFFFDLIDTGNCGVSTDVSHIFLFALERQTDISFLDMVKGIANESGIIEQIFSQMNDPDNSPNDIKYLQAFYNFLQ</sequence>
<organism evidence="1 2">
    <name type="scientific">Tritrichomonas musculus</name>
    <dbReference type="NCBI Taxonomy" id="1915356"/>
    <lineage>
        <taxon>Eukaryota</taxon>
        <taxon>Metamonada</taxon>
        <taxon>Parabasalia</taxon>
        <taxon>Tritrichomonadida</taxon>
        <taxon>Tritrichomonadidae</taxon>
        <taxon>Tritrichomonas</taxon>
    </lineage>
</organism>
<gene>
    <name evidence="1" type="ORF">M9Y10_022512</name>
</gene>
<dbReference type="Proteomes" id="UP001470230">
    <property type="component" value="Unassembled WGS sequence"/>
</dbReference>
<accession>A0ABR2KVT6</accession>
<protein>
    <submittedName>
        <fullName evidence="1">Uncharacterized protein</fullName>
    </submittedName>
</protein>
<reference evidence="1 2" key="1">
    <citation type="submission" date="2024-04" db="EMBL/GenBank/DDBJ databases">
        <title>Tritrichomonas musculus Genome.</title>
        <authorList>
            <person name="Alves-Ferreira E."/>
            <person name="Grigg M."/>
            <person name="Lorenzi H."/>
            <person name="Galac M."/>
        </authorList>
    </citation>
    <scope>NUCLEOTIDE SEQUENCE [LARGE SCALE GENOMIC DNA]</scope>
    <source>
        <strain evidence="1 2">EAF2021</strain>
    </source>
</reference>
<keyword evidence="2" id="KW-1185">Reference proteome</keyword>
<proteinExistence type="predicted"/>
<dbReference type="EMBL" id="JAPFFF010000003">
    <property type="protein sequence ID" value="KAK8894080.1"/>
    <property type="molecule type" value="Genomic_DNA"/>
</dbReference>
<dbReference type="InterPro" id="IPR011989">
    <property type="entry name" value="ARM-like"/>
</dbReference>
<dbReference type="InterPro" id="IPR016024">
    <property type="entry name" value="ARM-type_fold"/>
</dbReference>
<evidence type="ECO:0000313" key="2">
    <source>
        <dbReference type="Proteomes" id="UP001470230"/>
    </source>
</evidence>